<gene>
    <name evidence="1" type="ORF">A7U60_g4612</name>
</gene>
<reference evidence="1" key="1">
    <citation type="submission" date="2016-06" db="EMBL/GenBank/DDBJ databases">
        <title>Draft Genome sequence of the fungus Inonotus baumii.</title>
        <authorList>
            <person name="Zhu H."/>
            <person name="Lin W."/>
        </authorList>
    </citation>
    <scope>NUCLEOTIDE SEQUENCE</scope>
    <source>
        <strain evidence="1">821</strain>
    </source>
</reference>
<comment type="caution">
    <text evidence="1">The sequence shown here is derived from an EMBL/GenBank/DDBJ whole genome shotgun (WGS) entry which is preliminary data.</text>
</comment>
<protein>
    <submittedName>
        <fullName evidence="1">Uncharacterized protein</fullName>
    </submittedName>
</protein>
<dbReference type="EMBL" id="LNZH02000182">
    <property type="protein sequence ID" value="OCB88207.1"/>
    <property type="molecule type" value="Genomic_DNA"/>
</dbReference>
<name>A0A9Q5HYU1_SANBA</name>
<sequence length="166" mass="18835">MTQLPSDTERKSLFDEYNALRATRGVVIGVEELAIENLRYSSTSKTWVRIFAPSKKDDGEAISSVTENVRRLNKEYTRRSSVRSSYGILSPLAFGSFETLPRILDDQNMDDVLEIHWHVQFQRPGHEGCADTLIDAVNQHASKIQQWWFECEVGDGNSGKKSTVLI</sequence>
<dbReference type="Proteomes" id="UP000757232">
    <property type="component" value="Unassembled WGS sequence"/>
</dbReference>
<evidence type="ECO:0000313" key="2">
    <source>
        <dbReference type="Proteomes" id="UP000757232"/>
    </source>
</evidence>
<accession>A0A9Q5HYU1</accession>
<organism evidence="1 2">
    <name type="scientific">Sanghuangporus baumii</name>
    <name type="common">Phellinus baumii</name>
    <dbReference type="NCBI Taxonomy" id="108892"/>
    <lineage>
        <taxon>Eukaryota</taxon>
        <taxon>Fungi</taxon>
        <taxon>Dikarya</taxon>
        <taxon>Basidiomycota</taxon>
        <taxon>Agaricomycotina</taxon>
        <taxon>Agaricomycetes</taxon>
        <taxon>Hymenochaetales</taxon>
        <taxon>Hymenochaetaceae</taxon>
        <taxon>Sanghuangporus</taxon>
    </lineage>
</organism>
<proteinExistence type="predicted"/>
<dbReference type="AlphaFoldDB" id="A0A9Q5HYU1"/>
<evidence type="ECO:0000313" key="1">
    <source>
        <dbReference type="EMBL" id="OCB88207.1"/>
    </source>
</evidence>
<keyword evidence="2" id="KW-1185">Reference proteome</keyword>